<reference evidence="1" key="1">
    <citation type="submission" date="2020-09" db="EMBL/GenBank/DDBJ databases">
        <title>Genome-Enabled Discovery of Anthraquinone Biosynthesis in Senna tora.</title>
        <authorList>
            <person name="Kang S.-H."/>
            <person name="Pandey R.P."/>
            <person name="Lee C.-M."/>
            <person name="Sim J.-S."/>
            <person name="Jeong J.-T."/>
            <person name="Choi B.-S."/>
            <person name="Jung M."/>
            <person name="Ginzburg D."/>
            <person name="Zhao K."/>
            <person name="Won S.Y."/>
            <person name="Oh T.-J."/>
            <person name="Yu Y."/>
            <person name="Kim N.-H."/>
            <person name="Lee O.R."/>
            <person name="Lee T.-H."/>
            <person name="Bashyal P."/>
            <person name="Kim T.-S."/>
            <person name="Lee W.-H."/>
            <person name="Kawkins C."/>
            <person name="Kim C.-K."/>
            <person name="Kim J.S."/>
            <person name="Ahn B.O."/>
            <person name="Rhee S.Y."/>
            <person name="Sohng J.K."/>
        </authorList>
    </citation>
    <scope>NUCLEOTIDE SEQUENCE</scope>
    <source>
        <tissue evidence="1">Leaf</tissue>
    </source>
</reference>
<sequence length="43" mass="4574">MSVRDPVEDHQSICFPAQASPSESRAFWASWATLGPGGVGGHF</sequence>
<evidence type="ECO:0000313" key="2">
    <source>
        <dbReference type="Proteomes" id="UP000634136"/>
    </source>
</evidence>
<keyword evidence="2" id="KW-1185">Reference proteome</keyword>
<dbReference type="EMBL" id="JAAIUW010000005">
    <property type="protein sequence ID" value="KAF7830855.1"/>
    <property type="molecule type" value="Genomic_DNA"/>
</dbReference>
<dbReference type="AlphaFoldDB" id="A0A834WP86"/>
<proteinExistence type="predicted"/>
<protein>
    <submittedName>
        <fullName evidence="1">Uncharacterized protein</fullName>
    </submittedName>
</protein>
<organism evidence="1 2">
    <name type="scientific">Senna tora</name>
    <dbReference type="NCBI Taxonomy" id="362788"/>
    <lineage>
        <taxon>Eukaryota</taxon>
        <taxon>Viridiplantae</taxon>
        <taxon>Streptophyta</taxon>
        <taxon>Embryophyta</taxon>
        <taxon>Tracheophyta</taxon>
        <taxon>Spermatophyta</taxon>
        <taxon>Magnoliopsida</taxon>
        <taxon>eudicotyledons</taxon>
        <taxon>Gunneridae</taxon>
        <taxon>Pentapetalae</taxon>
        <taxon>rosids</taxon>
        <taxon>fabids</taxon>
        <taxon>Fabales</taxon>
        <taxon>Fabaceae</taxon>
        <taxon>Caesalpinioideae</taxon>
        <taxon>Cassia clade</taxon>
        <taxon>Senna</taxon>
    </lineage>
</organism>
<accession>A0A834WP86</accession>
<gene>
    <name evidence="1" type="ORF">G2W53_013188</name>
</gene>
<evidence type="ECO:0000313" key="1">
    <source>
        <dbReference type="EMBL" id="KAF7830855.1"/>
    </source>
</evidence>
<name>A0A834WP86_9FABA</name>
<comment type="caution">
    <text evidence="1">The sequence shown here is derived from an EMBL/GenBank/DDBJ whole genome shotgun (WGS) entry which is preliminary data.</text>
</comment>
<dbReference type="Proteomes" id="UP000634136">
    <property type="component" value="Unassembled WGS sequence"/>
</dbReference>